<dbReference type="NCBIfam" id="NF008865">
    <property type="entry name" value="PRK11898.1"/>
    <property type="match status" value="1"/>
</dbReference>
<dbReference type="PANTHER" id="PTHR21022">
    <property type="entry name" value="PREPHENATE DEHYDRATASE P PROTEIN"/>
    <property type="match status" value="1"/>
</dbReference>
<dbReference type="InterPro" id="IPR045865">
    <property type="entry name" value="ACT-like_dom_sf"/>
</dbReference>
<dbReference type="GO" id="GO:0004664">
    <property type="term" value="F:prephenate dehydratase activity"/>
    <property type="evidence" value="ECO:0007669"/>
    <property type="project" value="UniProtKB-EC"/>
</dbReference>
<dbReference type="CDD" id="cd04905">
    <property type="entry name" value="ACT_CM-PDT"/>
    <property type="match status" value="1"/>
</dbReference>
<evidence type="ECO:0000256" key="7">
    <source>
        <dbReference type="ARBA" id="ARBA00047848"/>
    </source>
</evidence>
<comment type="pathway">
    <text evidence="1">Amino-acid biosynthesis; L-phenylalanine biosynthesis; phenylpyruvate from prephenate: step 1/1.</text>
</comment>
<dbReference type="PROSITE" id="PS51171">
    <property type="entry name" value="PREPHENATE_DEHYDR_3"/>
    <property type="match status" value="1"/>
</dbReference>
<dbReference type="PANTHER" id="PTHR21022:SF19">
    <property type="entry name" value="PREPHENATE DEHYDRATASE-RELATED"/>
    <property type="match status" value="1"/>
</dbReference>
<reference evidence="10" key="1">
    <citation type="journal article" date="2014" name="Genome Biol. Evol.">
        <title>Pangenome evidence for extensive interdomain horizontal transfer affecting lineage core and shell genes in uncultured planktonic thaumarchaeota and euryarchaeota.</title>
        <authorList>
            <person name="Deschamps P."/>
            <person name="Zivanovic Y."/>
            <person name="Moreira D."/>
            <person name="Rodriguez-Valera F."/>
            <person name="Lopez-Garcia P."/>
        </authorList>
    </citation>
    <scope>NUCLEOTIDE SEQUENCE</scope>
</reference>
<sequence>MNRISFQGERGAYSEAAAISFFGNEIEAIPCPTFADALKNTENDTSDYSVLPVENSLEGSVGESNDLLLSTNLIATGEIYHRVRHCLIGTGTIGDVETVYSHPQALGQCRQFIQENSLKTIPSYDTAGSVKIIKDLNKNNVASIASKNAAEIFDVPVIQEGIEDTANNYTRFLVFSKEKNDKTENSKTSIIFSVKHEAGALHQIINEFYQHKINLTKIESRPNKNTAWEYNFYVDFEGHQDDSSIKDMLEKLRNNSTFLKILGSYPIAKLD</sequence>
<dbReference type="Gene3D" id="3.40.190.10">
    <property type="entry name" value="Periplasmic binding protein-like II"/>
    <property type="match status" value="2"/>
</dbReference>
<evidence type="ECO:0000313" key="10">
    <source>
        <dbReference type="EMBL" id="AIE93092.1"/>
    </source>
</evidence>
<evidence type="ECO:0000256" key="3">
    <source>
        <dbReference type="ARBA" id="ARBA00022605"/>
    </source>
</evidence>
<evidence type="ECO:0000256" key="4">
    <source>
        <dbReference type="ARBA" id="ARBA00023141"/>
    </source>
</evidence>
<keyword evidence="4" id="KW-0057">Aromatic amino acid biosynthesis</keyword>
<keyword evidence="3" id="KW-0028">Amino-acid biosynthesis</keyword>
<evidence type="ECO:0000256" key="1">
    <source>
        <dbReference type="ARBA" id="ARBA00004741"/>
    </source>
</evidence>
<keyword evidence="5" id="KW-0584">Phenylalanine biosynthesis</keyword>
<feature type="domain" description="Prephenate dehydratase" evidence="8">
    <location>
        <begin position="3"/>
        <end position="177"/>
    </location>
</feature>
<gene>
    <name evidence="10" type="primary">pheA2</name>
</gene>
<keyword evidence="6 10" id="KW-0456">Lyase</keyword>
<dbReference type="Gene3D" id="3.30.70.260">
    <property type="match status" value="1"/>
</dbReference>
<feature type="domain" description="ACT" evidence="9">
    <location>
        <begin position="189"/>
        <end position="266"/>
    </location>
</feature>
<dbReference type="Pfam" id="PF01842">
    <property type="entry name" value="ACT"/>
    <property type="match status" value="1"/>
</dbReference>
<dbReference type="EC" id="4.2.1.51" evidence="2"/>
<dbReference type="GO" id="GO:0005737">
    <property type="term" value="C:cytoplasm"/>
    <property type="evidence" value="ECO:0007669"/>
    <property type="project" value="TreeGrafter"/>
</dbReference>
<evidence type="ECO:0000256" key="5">
    <source>
        <dbReference type="ARBA" id="ARBA00023222"/>
    </source>
</evidence>
<dbReference type="FunFam" id="3.30.70.260:FF:000012">
    <property type="entry name" value="Prephenate dehydratase"/>
    <property type="match status" value="1"/>
</dbReference>
<dbReference type="EMBL" id="KF900385">
    <property type="protein sequence ID" value="AIE93092.1"/>
    <property type="molecule type" value="Genomic_DNA"/>
</dbReference>
<evidence type="ECO:0000256" key="6">
    <source>
        <dbReference type="ARBA" id="ARBA00023239"/>
    </source>
</evidence>
<evidence type="ECO:0000256" key="2">
    <source>
        <dbReference type="ARBA" id="ARBA00013147"/>
    </source>
</evidence>
<organism evidence="10">
    <name type="scientific">uncultured marine thaumarchaeote AD1000_31_F12</name>
    <dbReference type="NCBI Taxonomy" id="1455906"/>
    <lineage>
        <taxon>Archaea</taxon>
        <taxon>Nitrososphaerota</taxon>
        <taxon>environmental samples</taxon>
    </lineage>
</organism>
<name>A0A075FTY8_9ARCH</name>
<dbReference type="PROSITE" id="PS00858">
    <property type="entry name" value="PREPHENATE_DEHYDR_2"/>
    <property type="match status" value="1"/>
</dbReference>
<protein>
    <recommendedName>
        <fullName evidence="2">prephenate dehydratase</fullName>
        <ecNumber evidence="2">4.2.1.51</ecNumber>
    </recommendedName>
</protein>
<dbReference type="PROSITE" id="PS51671">
    <property type="entry name" value="ACT"/>
    <property type="match status" value="1"/>
</dbReference>
<accession>A0A075FTY8</accession>
<evidence type="ECO:0000259" key="9">
    <source>
        <dbReference type="PROSITE" id="PS51671"/>
    </source>
</evidence>
<evidence type="ECO:0000259" key="8">
    <source>
        <dbReference type="PROSITE" id="PS51171"/>
    </source>
</evidence>
<proteinExistence type="predicted"/>
<dbReference type="AlphaFoldDB" id="A0A075FTY8"/>
<dbReference type="GO" id="GO:0009094">
    <property type="term" value="P:L-phenylalanine biosynthetic process"/>
    <property type="evidence" value="ECO:0007669"/>
    <property type="project" value="UniProtKB-KW"/>
</dbReference>
<dbReference type="CDD" id="cd13631">
    <property type="entry name" value="PBP2_Ct-PDT_like"/>
    <property type="match status" value="1"/>
</dbReference>
<dbReference type="InterPro" id="IPR001086">
    <property type="entry name" value="Preph_deHydtase"/>
</dbReference>
<dbReference type="InterPro" id="IPR018528">
    <property type="entry name" value="Preph_deHydtase_CS"/>
</dbReference>
<dbReference type="SUPFAM" id="SSF53850">
    <property type="entry name" value="Periplasmic binding protein-like II"/>
    <property type="match status" value="1"/>
</dbReference>
<comment type="catalytic activity">
    <reaction evidence="7">
        <text>prephenate + H(+) = 3-phenylpyruvate + CO2 + H2O</text>
        <dbReference type="Rhea" id="RHEA:21648"/>
        <dbReference type="ChEBI" id="CHEBI:15377"/>
        <dbReference type="ChEBI" id="CHEBI:15378"/>
        <dbReference type="ChEBI" id="CHEBI:16526"/>
        <dbReference type="ChEBI" id="CHEBI:18005"/>
        <dbReference type="ChEBI" id="CHEBI:29934"/>
        <dbReference type="EC" id="4.2.1.51"/>
    </reaction>
</comment>
<dbReference type="InterPro" id="IPR002912">
    <property type="entry name" value="ACT_dom"/>
</dbReference>
<dbReference type="SUPFAM" id="SSF55021">
    <property type="entry name" value="ACT-like"/>
    <property type="match status" value="1"/>
</dbReference>
<dbReference type="Pfam" id="PF00800">
    <property type="entry name" value="PDT"/>
    <property type="match status" value="1"/>
</dbReference>